<accession>A0ABU4K847</accession>
<gene>
    <name evidence="1" type="ORF">R2363_17340</name>
</gene>
<keyword evidence="2" id="KW-1185">Reference proteome</keyword>
<comment type="caution">
    <text evidence="1">The sequence shown here is derived from an EMBL/GenBank/DDBJ whole genome shotgun (WGS) entry which is preliminary data.</text>
</comment>
<dbReference type="RefSeq" id="WP_319010245.1">
    <property type="nucleotide sequence ID" value="NZ_JAWJZF010000372.1"/>
</dbReference>
<name>A0ABU4K847_9ACTN</name>
<organism evidence="1 2">
    <name type="scientific">Streptomyces roseolus</name>
    <dbReference type="NCBI Taxonomy" id="67358"/>
    <lineage>
        <taxon>Bacteria</taxon>
        <taxon>Bacillati</taxon>
        <taxon>Actinomycetota</taxon>
        <taxon>Actinomycetes</taxon>
        <taxon>Kitasatosporales</taxon>
        <taxon>Streptomycetaceae</taxon>
        <taxon>Streptomyces</taxon>
    </lineage>
</organism>
<dbReference type="Proteomes" id="UP001278571">
    <property type="component" value="Unassembled WGS sequence"/>
</dbReference>
<reference evidence="1 2" key="1">
    <citation type="submission" date="2023-10" db="EMBL/GenBank/DDBJ databases">
        <authorList>
            <person name="Wang X.X."/>
        </authorList>
    </citation>
    <scope>NUCLEOTIDE SEQUENCE [LARGE SCALE GENOMIC DNA]</scope>
    <source>
        <strain evidence="1 2">NBRC 12816</strain>
    </source>
</reference>
<dbReference type="EMBL" id="JAWJZF010000372">
    <property type="protein sequence ID" value="MDX2293931.1"/>
    <property type="molecule type" value="Genomic_DNA"/>
</dbReference>
<protein>
    <recommendedName>
        <fullName evidence="3">Barstar (barnase inhibitor) domain-containing protein</fullName>
    </recommendedName>
</protein>
<evidence type="ECO:0000313" key="2">
    <source>
        <dbReference type="Proteomes" id="UP001278571"/>
    </source>
</evidence>
<sequence>MHQARYALLSGRHVLALCHDVDGLYGDPAPHPRLRHELRGCEPRGELARAVTQAIVEGTAPLGTLDVETPDGPWRFTAVRVLDARGDVVTIEAAGPPRRLHGGAPGAVPCAHLIPLPAPDPLPTEVTFLGCSPRGALRDALATGTPDFEELRYRVLRDSGSHAHEGAAGPVTGWDAARGHHGLLDLTVAFPRTGLIPAPTREVWDLFHDHRGPTEPGTWRRFTGAARAVWRHEAGLRSYDLPEPDPGATYPLDGRGITDEDGLVCALTEAVHGPGLAYPFGSPRALGAELSGCTLIWRHADIARACLGVTPLRTEPRPATFREWVDGLRAEGVRVVLD</sequence>
<evidence type="ECO:0000313" key="1">
    <source>
        <dbReference type="EMBL" id="MDX2293931.1"/>
    </source>
</evidence>
<proteinExistence type="predicted"/>
<evidence type="ECO:0008006" key="3">
    <source>
        <dbReference type="Google" id="ProtNLM"/>
    </source>
</evidence>